<sequence>MKSLFHSAFLTTLLCWLCGLTLLASVVGCSQEQKAKVQDALPGVLTGNKGPQPTLDSVYVTRQMLAEPAFKSQLDWAKKFYKARDYRLGWFKNHEVVPQAKKLLEVINQAGDEGLDPQKYKIKNFDKLFAELDKARDDTTQRNNLEKQIDVALSGTYFTWASDFYRGIVNPREVKSIDWDVKRNKIKLHKALMTILQERESTYPYYEFEPLHPEYERLKKALAEYRAIQRNGGWPTLPAGTKLKPGDTSPTVALLRRRLLEEPGMPAQSAAAPVQTVANNGATPAPAAQQYDGELVAAVKKFQQQTGQRADGVVGGETLRLLNIPLDKRIDQIILNMERWRWIPKRFEQNYLLVNIPDYKLHLVEDGKEVMSMNVIVGKTLNATPVFSDKMEYVVLAPYWNVPFSIIDKEMRPKLVANPQAYLDRLDMEVVKGWGAKATPIDPTTVDWASLTPATWKYTLRRRPGPKNDLGDVKFIFPNSNDIYLHDTPHDELFSQTKRNFSHGCVRVAEPIKLATYLLRNKPGWDENTILSTIGERQEKYITLPEKLPVYLVYFTAWVDDAGNLNFRDDIYGHDKSLAKEYFN</sequence>
<dbReference type="EMBL" id="CP095053">
    <property type="protein sequence ID" value="UOR06636.1"/>
    <property type="molecule type" value="Genomic_DNA"/>
</dbReference>
<dbReference type="SUPFAM" id="SSF47090">
    <property type="entry name" value="PGBD-like"/>
    <property type="match status" value="1"/>
</dbReference>
<dbReference type="PROSITE" id="PS52029">
    <property type="entry name" value="LD_TPASE"/>
    <property type="match status" value="1"/>
</dbReference>
<dbReference type="GO" id="GO:0071555">
    <property type="term" value="P:cell wall organization"/>
    <property type="evidence" value="ECO:0007669"/>
    <property type="project" value="UniProtKB-UniRule"/>
</dbReference>
<evidence type="ECO:0000256" key="5">
    <source>
        <dbReference type="ARBA" id="ARBA00022984"/>
    </source>
</evidence>
<dbReference type="InterPro" id="IPR002477">
    <property type="entry name" value="Peptidoglycan-bd-like"/>
</dbReference>
<keyword evidence="3" id="KW-0808">Transferase</keyword>
<dbReference type="Pfam" id="PF20142">
    <property type="entry name" value="Scaffold"/>
    <property type="match status" value="1"/>
</dbReference>
<dbReference type="InterPro" id="IPR038063">
    <property type="entry name" value="Transpep_catalytic_dom"/>
</dbReference>
<evidence type="ECO:0000313" key="11">
    <source>
        <dbReference type="Proteomes" id="UP000829925"/>
    </source>
</evidence>
<dbReference type="Proteomes" id="UP000829925">
    <property type="component" value="Chromosome"/>
</dbReference>
<evidence type="ECO:0000256" key="1">
    <source>
        <dbReference type="ARBA" id="ARBA00004752"/>
    </source>
</evidence>
<evidence type="ECO:0000256" key="2">
    <source>
        <dbReference type="ARBA" id="ARBA00005992"/>
    </source>
</evidence>
<keyword evidence="11" id="KW-1185">Reference proteome</keyword>
<name>A0A8T9T3E9_9BACT</name>
<protein>
    <submittedName>
        <fullName evidence="10">L,D-transpeptidase family protein</fullName>
    </submittedName>
</protein>
<feature type="active site" description="Nucleophile" evidence="7">
    <location>
        <position position="505"/>
    </location>
</feature>
<keyword evidence="4 7" id="KW-0133">Cell shape</keyword>
<dbReference type="GO" id="GO:0008360">
    <property type="term" value="P:regulation of cell shape"/>
    <property type="evidence" value="ECO:0007669"/>
    <property type="project" value="UniProtKB-UniRule"/>
</dbReference>
<evidence type="ECO:0000256" key="4">
    <source>
        <dbReference type="ARBA" id="ARBA00022960"/>
    </source>
</evidence>
<dbReference type="PROSITE" id="PS51257">
    <property type="entry name" value="PROKAR_LIPOPROTEIN"/>
    <property type="match status" value="1"/>
</dbReference>
<feature type="domain" description="L,D-TPase catalytic" evidence="9">
    <location>
        <begin position="350"/>
        <end position="534"/>
    </location>
</feature>
<evidence type="ECO:0000256" key="8">
    <source>
        <dbReference type="SAM" id="SignalP"/>
    </source>
</evidence>
<accession>A0A8T9T3E9</accession>
<feature type="chain" id="PRO_5035897095" evidence="8">
    <location>
        <begin position="25"/>
        <end position="584"/>
    </location>
</feature>
<keyword evidence="6 7" id="KW-0961">Cell wall biogenesis/degradation</keyword>
<proteinExistence type="inferred from homology"/>
<feature type="active site" description="Proton donor/acceptor" evidence="7">
    <location>
        <position position="486"/>
    </location>
</feature>
<dbReference type="InterPro" id="IPR045380">
    <property type="entry name" value="LD_TPept_scaffold_dom"/>
</dbReference>
<evidence type="ECO:0000256" key="6">
    <source>
        <dbReference type="ARBA" id="ARBA00023316"/>
    </source>
</evidence>
<dbReference type="Pfam" id="PF01471">
    <property type="entry name" value="PG_binding_1"/>
    <property type="match status" value="1"/>
</dbReference>
<dbReference type="InterPro" id="IPR052905">
    <property type="entry name" value="LD-transpeptidase_YkuD-like"/>
</dbReference>
<dbReference type="PANTHER" id="PTHR41533">
    <property type="entry name" value="L,D-TRANSPEPTIDASE HI_1667-RELATED"/>
    <property type="match status" value="1"/>
</dbReference>
<dbReference type="Gene3D" id="1.10.101.10">
    <property type="entry name" value="PGBD-like superfamily/PGBD"/>
    <property type="match status" value="1"/>
</dbReference>
<dbReference type="Pfam" id="PF03734">
    <property type="entry name" value="YkuD"/>
    <property type="match status" value="1"/>
</dbReference>
<dbReference type="SUPFAM" id="SSF141523">
    <property type="entry name" value="L,D-transpeptidase catalytic domain-like"/>
    <property type="match status" value="1"/>
</dbReference>
<dbReference type="KEGG" id="haei:MUN82_05935"/>
<dbReference type="PANTHER" id="PTHR41533:SF2">
    <property type="entry name" value="BLR7131 PROTEIN"/>
    <property type="match status" value="1"/>
</dbReference>
<dbReference type="GO" id="GO:0004180">
    <property type="term" value="F:carboxypeptidase activity"/>
    <property type="evidence" value="ECO:0007669"/>
    <property type="project" value="UniProtKB-ARBA"/>
</dbReference>
<gene>
    <name evidence="10" type="ORF">MUN82_05935</name>
</gene>
<dbReference type="GO" id="GO:0016740">
    <property type="term" value="F:transferase activity"/>
    <property type="evidence" value="ECO:0007669"/>
    <property type="project" value="UniProtKB-KW"/>
</dbReference>
<evidence type="ECO:0000256" key="7">
    <source>
        <dbReference type="PROSITE-ProRule" id="PRU01373"/>
    </source>
</evidence>
<dbReference type="AlphaFoldDB" id="A0A8T9T3E9"/>
<evidence type="ECO:0000259" key="9">
    <source>
        <dbReference type="PROSITE" id="PS52029"/>
    </source>
</evidence>
<feature type="signal peptide" evidence="8">
    <location>
        <begin position="1"/>
        <end position="24"/>
    </location>
</feature>
<dbReference type="RefSeq" id="WP_245095741.1">
    <property type="nucleotide sequence ID" value="NZ_CP095053.1"/>
</dbReference>
<keyword evidence="8" id="KW-0732">Signal</keyword>
<reference evidence="10 11" key="1">
    <citation type="submission" date="2022-04" db="EMBL/GenBank/DDBJ databases">
        <title>Hymenobacter sp. isolated from the air.</title>
        <authorList>
            <person name="Won M."/>
            <person name="Lee C.-M."/>
            <person name="Woen H.-Y."/>
            <person name="Kwon S.-W."/>
        </authorList>
    </citation>
    <scope>NUCLEOTIDE SEQUENCE [LARGE SCALE GENOMIC DNA]</scope>
    <source>
        <strain evidence="11">5413 J-13</strain>
    </source>
</reference>
<evidence type="ECO:0000256" key="3">
    <source>
        <dbReference type="ARBA" id="ARBA00022679"/>
    </source>
</evidence>
<dbReference type="InterPro" id="IPR036366">
    <property type="entry name" value="PGBDSf"/>
</dbReference>
<dbReference type="GO" id="GO:0009252">
    <property type="term" value="P:peptidoglycan biosynthetic process"/>
    <property type="evidence" value="ECO:0007669"/>
    <property type="project" value="UniProtKB-KW"/>
</dbReference>
<dbReference type="InterPro" id="IPR036365">
    <property type="entry name" value="PGBD-like_sf"/>
</dbReference>
<dbReference type="Gene3D" id="2.40.440.10">
    <property type="entry name" value="L,D-transpeptidase catalytic domain-like"/>
    <property type="match status" value="1"/>
</dbReference>
<comment type="similarity">
    <text evidence="2">Belongs to the YkuD family.</text>
</comment>
<comment type="pathway">
    <text evidence="1 7">Cell wall biogenesis; peptidoglycan biosynthesis.</text>
</comment>
<keyword evidence="5 7" id="KW-0573">Peptidoglycan synthesis</keyword>
<evidence type="ECO:0000313" key="10">
    <source>
        <dbReference type="EMBL" id="UOR06636.1"/>
    </source>
</evidence>
<organism evidence="10 11">
    <name type="scientific">Hymenobacter aerilatus</name>
    <dbReference type="NCBI Taxonomy" id="2932251"/>
    <lineage>
        <taxon>Bacteria</taxon>
        <taxon>Pseudomonadati</taxon>
        <taxon>Bacteroidota</taxon>
        <taxon>Cytophagia</taxon>
        <taxon>Cytophagales</taxon>
        <taxon>Hymenobacteraceae</taxon>
        <taxon>Hymenobacter</taxon>
    </lineage>
</organism>
<dbReference type="InterPro" id="IPR005490">
    <property type="entry name" value="LD_TPept_cat_dom"/>
</dbReference>
<dbReference type="CDD" id="cd16913">
    <property type="entry name" value="YkuD_like"/>
    <property type="match status" value="1"/>
</dbReference>